<dbReference type="EMBL" id="LDJR01000060">
    <property type="protein sequence ID" value="OAK67685.1"/>
    <property type="molecule type" value="Genomic_DNA"/>
</dbReference>
<dbReference type="AlphaFoldDB" id="A0A177ZIQ0"/>
<keyword evidence="1" id="KW-0808">Transferase</keyword>
<dbReference type="PANTHER" id="PTHR43300:SF11">
    <property type="entry name" value="ACETYLTRANSFERASE RV3034C-RELATED"/>
    <property type="match status" value="1"/>
</dbReference>
<dbReference type="CDD" id="cd03349">
    <property type="entry name" value="LbH_XAT"/>
    <property type="match status" value="1"/>
</dbReference>
<dbReference type="STRING" id="217031.ABB05_21245"/>
<dbReference type="PROSITE" id="PS00101">
    <property type="entry name" value="HEXAPEP_TRANSFERASES"/>
    <property type="match status" value="1"/>
</dbReference>
<evidence type="ECO:0000313" key="3">
    <source>
        <dbReference type="EMBL" id="OAK67685.1"/>
    </source>
</evidence>
<dbReference type="PATRIC" id="fig|217031.6.peg.4616"/>
<dbReference type="InterPro" id="IPR011004">
    <property type="entry name" value="Trimer_LpxA-like_sf"/>
</dbReference>
<keyword evidence="2" id="KW-0677">Repeat</keyword>
<dbReference type="Gene3D" id="2.160.10.10">
    <property type="entry name" value="Hexapeptide repeat proteins"/>
    <property type="match status" value="1"/>
</dbReference>
<dbReference type="GO" id="GO:0016740">
    <property type="term" value="F:transferase activity"/>
    <property type="evidence" value="ECO:0007669"/>
    <property type="project" value="UniProtKB-KW"/>
</dbReference>
<dbReference type="Proteomes" id="UP000077881">
    <property type="component" value="Unassembled WGS sequence"/>
</dbReference>
<sequence length="166" mass="18545">MNGPATRLSAHKNFISIGSYTSIASNVVIQEHSHNKSRLTSYYIFANTFKEKSLNEITSKGPIIIGEDVWIGSNVTILSGVNVGRGSIIGAGSVVTKDIPKYSIAVGNPAKVISKRFDNEVIEKLENSKWWEQSPAYLKKYKELFELELDKENEKKSFISTDIFKN</sequence>
<accession>A0A177ZIQ0</accession>
<dbReference type="InterPro" id="IPR018357">
    <property type="entry name" value="Hexapep_transf_CS"/>
</dbReference>
<protein>
    <recommendedName>
        <fullName evidence="5">Acetyltransferase</fullName>
    </recommendedName>
</protein>
<dbReference type="PANTHER" id="PTHR43300">
    <property type="entry name" value="ACETYLTRANSFERASE"/>
    <property type="match status" value="1"/>
</dbReference>
<keyword evidence="4" id="KW-1185">Reference proteome</keyword>
<dbReference type="Pfam" id="PF00132">
    <property type="entry name" value="Hexapep"/>
    <property type="match status" value="1"/>
</dbReference>
<evidence type="ECO:0008006" key="5">
    <source>
        <dbReference type="Google" id="ProtNLM"/>
    </source>
</evidence>
<evidence type="ECO:0000313" key="4">
    <source>
        <dbReference type="Proteomes" id="UP000077881"/>
    </source>
</evidence>
<organism evidence="3 4">
    <name type="scientific">Lederbergia galactosidilytica</name>
    <dbReference type="NCBI Taxonomy" id="217031"/>
    <lineage>
        <taxon>Bacteria</taxon>
        <taxon>Bacillati</taxon>
        <taxon>Bacillota</taxon>
        <taxon>Bacilli</taxon>
        <taxon>Bacillales</taxon>
        <taxon>Bacillaceae</taxon>
        <taxon>Lederbergia</taxon>
    </lineage>
</organism>
<proteinExistence type="predicted"/>
<comment type="caution">
    <text evidence="3">The sequence shown here is derived from an EMBL/GenBank/DDBJ whole genome shotgun (WGS) entry which is preliminary data.</text>
</comment>
<dbReference type="SUPFAM" id="SSF51161">
    <property type="entry name" value="Trimeric LpxA-like enzymes"/>
    <property type="match status" value="1"/>
</dbReference>
<dbReference type="InterPro" id="IPR050179">
    <property type="entry name" value="Trans_hexapeptide_repeat"/>
</dbReference>
<dbReference type="InterPro" id="IPR001451">
    <property type="entry name" value="Hexapep"/>
</dbReference>
<evidence type="ECO:0000256" key="1">
    <source>
        <dbReference type="ARBA" id="ARBA00022679"/>
    </source>
</evidence>
<reference evidence="3 4" key="1">
    <citation type="submission" date="2015-05" db="EMBL/GenBank/DDBJ databases">
        <title>Comparison of genome.</title>
        <authorList>
            <person name="Zheng Z."/>
            <person name="Sun M."/>
        </authorList>
    </citation>
    <scope>NUCLEOTIDE SEQUENCE [LARGE SCALE GENOMIC DNA]</scope>
    <source>
        <strain evidence="3 4">G25-74</strain>
    </source>
</reference>
<evidence type="ECO:0000256" key="2">
    <source>
        <dbReference type="ARBA" id="ARBA00022737"/>
    </source>
</evidence>
<gene>
    <name evidence="3" type="ORF">ABB05_21245</name>
</gene>
<name>A0A177ZIQ0_9BACI</name>